<dbReference type="RefSeq" id="WP_073318825.1">
    <property type="nucleotide sequence ID" value="NZ_FQYP01000008.1"/>
</dbReference>
<gene>
    <name evidence="9" type="ORF">SAMN04488508_10839</name>
</gene>
<keyword evidence="5" id="KW-0411">Iron-sulfur</keyword>
<dbReference type="EMBL" id="FQYP01000008">
    <property type="protein sequence ID" value="SHJ37292.1"/>
    <property type="molecule type" value="Genomic_DNA"/>
</dbReference>
<keyword evidence="4" id="KW-0408">Iron</keyword>
<evidence type="ECO:0000256" key="1">
    <source>
        <dbReference type="ARBA" id="ARBA00007812"/>
    </source>
</evidence>
<dbReference type="InterPro" id="IPR017941">
    <property type="entry name" value="Rieske_2Fe-2S"/>
</dbReference>
<dbReference type="Gene3D" id="3.40.50.1220">
    <property type="entry name" value="TPP-binding domain"/>
    <property type="match status" value="1"/>
</dbReference>
<dbReference type="Pfam" id="PF02776">
    <property type="entry name" value="TPP_enzyme_N"/>
    <property type="match status" value="1"/>
</dbReference>
<dbReference type="Gene3D" id="2.102.10.10">
    <property type="entry name" value="Rieske [2Fe-2S] iron-sulphur domain"/>
    <property type="match status" value="1"/>
</dbReference>
<keyword evidence="3" id="KW-0479">Metal-binding</keyword>
<dbReference type="GO" id="GO:0003824">
    <property type="term" value="F:catalytic activity"/>
    <property type="evidence" value="ECO:0007669"/>
    <property type="project" value="InterPro"/>
</dbReference>
<dbReference type="CDD" id="cd03467">
    <property type="entry name" value="Rieske"/>
    <property type="match status" value="1"/>
</dbReference>
<dbReference type="Proteomes" id="UP000184432">
    <property type="component" value="Unassembled WGS sequence"/>
</dbReference>
<dbReference type="SUPFAM" id="SSF52518">
    <property type="entry name" value="Thiamin diphosphate-binding fold (THDP-binding)"/>
    <property type="match status" value="2"/>
</dbReference>
<dbReference type="PANTHER" id="PTHR42981:SF2">
    <property type="entry name" value="PYRUVATE DEHYDROGENASE [UBIQUINONE]"/>
    <property type="match status" value="1"/>
</dbReference>
<proteinExistence type="inferred from homology"/>
<dbReference type="OrthoDB" id="4494979at2"/>
<reference evidence="10" key="1">
    <citation type="submission" date="2016-11" db="EMBL/GenBank/DDBJ databases">
        <authorList>
            <person name="Varghese N."/>
            <person name="Submissions S."/>
        </authorList>
    </citation>
    <scope>NUCLEOTIDE SEQUENCE [LARGE SCALE GENOMIC DNA]</scope>
    <source>
        <strain evidence="10">DSM 22623</strain>
    </source>
</reference>
<dbReference type="Pfam" id="PF02775">
    <property type="entry name" value="TPP_enzyme_C"/>
    <property type="match status" value="1"/>
</dbReference>
<dbReference type="InterPro" id="IPR012001">
    <property type="entry name" value="Thiamin_PyroP_enz_TPP-bd_dom"/>
</dbReference>
<dbReference type="SUPFAM" id="SSF50022">
    <property type="entry name" value="ISP domain"/>
    <property type="match status" value="1"/>
</dbReference>
<keyword evidence="6 7" id="KW-0786">Thiamine pyrophosphate</keyword>
<evidence type="ECO:0000259" key="8">
    <source>
        <dbReference type="PROSITE" id="PS51296"/>
    </source>
</evidence>
<dbReference type="InterPro" id="IPR012000">
    <property type="entry name" value="Thiamin_PyroP_enz_cen_dom"/>
</dbReference>
<dbReference type="GO" id="GO:0000287">
    <property type="term" value="F:magnesium ion binding"/>
    <property type="evidence" value="ECO:0007669"/>
    <property type="project" value="InterPro"/>
</dbReference>
<dbReference type="GO" id="GO:0051537">
    <property type="term" value="F:2 iron, 2 sulfur cluster binding"/>
    <property type="evidence" value="ECO:0007669"/>
    <property type="project" value="UniProtKB-KW"/>
</dbReference>
<dbReference type="InterPro" id="IPR047211">
    <property type="entry name" value="POXB-like"/>
</dbReference>
<dbReference type="GO" id="GO:0030976">
    <property type="term" value="F:thiamine pyrophosphate binding"/>
    <property type="evidence" value="ECO:0007669"/>
    <property type="project" value="InterPro"/>
</dbReference>
<organism evidence="9 10">
    <name type="scientific">Aquimarina spongiae</name>
    <dbReference type="NCBI Taxonomy" id="570521"/>
    <lineage>
        <taxon>Bacteria</taxon>
        <taxon>Pseudomonadati</taxon>
        <taxon>Bacteroidota</taxon>
        <taxon>Flavobacteriia</taxon>
        <taxon>Flavobacteriales</taxon>
        <taxon>Flavobacteriaceae</taxon>
        <taxon>Aquimarina</taxon>
    </lineage>
</organism>
<dbReference type="PROSITE" id="PS51296">
    <property type="entry name" value="RIESKE"/>
    <property type="match status" value="1"/>
</dbReference>
<dbReference type="STRING" id="570521.SAMN04488508_10839"/>
<feature type="domain" description="Rieske" evidence="8">
    <location>
        <begin position="11"/>
        <end position="105"/>
    </location>
</feature>
<dbReference type="GO" id="GO:0019752">
    <property type="term" value="P:carboxylic acid metabolic process"/>
    <property type="evidence" value="ECO:0007669"/>
    <property type="project" value="UniProtKB-ARBA"/>
</dbReference>
<keyword evidence="10" id="KW-1185">Reference proteome</keyword>
<dbReference type="PANTHER" id="PTHR42981">
    <property type="entry name" value="PYRUVATE DEHYDROGENASE [UBIQUINONE]"/>
    <property type="match status" value="1"/>
</dbReference>
<keyword evidence="2" id="KW-0001">2Fe-2S</keyword>
<accession>A0A1M6IS65</accession>
<protein>
    <submittedName>
        <fullName evidence="9">Acetolactate synthase large subunit</fullName>
    </submittedName>
</protein>
<dbReference type="InterPro" id="IPR036922">
    <property type="entry name" value="Rieske_2Fe-2S_sf"/>
</dbReference>
<dbReference type="Pfam" id="PF00355">
    <property type="entry name" value="Rieske"/>
    <property type="match status" value="1"/>
</dbReference>
<evidence type="ECO:0000256" key="7">
    <source>
        <dbReference type="RuleBase" id="RU362132"/>
    </source>
</evidence>
<dbReference type="InterPro" id="IPR029061">
    <property type="entry name" value="THDP-binding"/>
</dbReference>
<evidence type="ECO:0000256" key="6">
    <source>
        <dbReference type="ARBA" id="ARBA00023052"/>
    </source>
</evidence>
<evidence type="ECO:0000256" key="3">
    <source>
        <dbReference type="ARBA" id="ARBA00022723"/>
    </source>
</evidence>
<name>A0A1M6IS65_9FLAO</name>
<dbReference type="InterPro" id="IPR011766">
    <property type="entry name" value="TPP_enzyme_TPP-bd"/>
</dbReference>
<dbReference type="Gene3D" id="3.40.50.970">
    <property type="match status" value="2"/>
</dbReference>
<dbReference type="InterPro" id="IPR029035">
    <property type="entry name" value="DHS-like_NAD/FAD-binding_dom"/>
</dbReference>
<dbReference type="InterPro" id="IPR047210">
    <property type="entry name" value="TPP_PYR_POXB-like"/>
</dbReference>
<dbReference type="CDD" id="cd07039">
    <property type="entry name" value="TPP_PYR_POX"/>
    <property type="match status" value="1"/>
</dbReference>
<evidence type="ECO:0000313" key="10">
    <source>
        <dbReference type="Proteomes" id="UP000184432"/>
    </source>
</evidence>
<dbReference type="SUPFAM" id="SSF52467">
    <property type="entry name" value="DHS-like NAD/FAD-binding domain"/>
    <property type="match status" value="1"/>
</dbReference>
<sequence length="651" mass="71108">MASNKKTVWYKVLDNKDRLPEGRVQTVTAGHQGICLTHFEGKFSALDNSCPHQGGPLGEGSIENGMLRCPWHGWDFHPCTGLSPGGFDDGVTTFDVKEEENAIYVGIPEEGEHQETISDVMIQTMVNWGIDTVFGMVGHSNLGVADAMRRQEQKGKLRFFGIRHEGAAAFAASGYAKLTGKPAACFGIAGPGATNMFTGMWDAKVDRVPLLALSGQVHTQVVGTGAFQEVDLTKAFNSVAEFNHAVHLNSNHSELMSLALKHALIKRDVSHLTFPDEVAFTAKPEKEKAQTPENRITPFNISPPKEMLTKAIDMIKSAKRPAIIVGHGARFEMESIIEYAGTLNCPVITTFKGKGLIPDDHELGCGVLGRSGTPIASWFMNESDLLIVFGASFSNHTGITPKKPIIQVDFDPMALSKFHKVDCALWGEISETLTVIRKETEGTTQSIDHRKEIASRWQIWRDEKQSRLQDSSTAGISSIAVFDAMNKVTPDNAVIAVDVGNNTYSFGRYFEPKQQSILMSGYLGSIGFSLPAAMGAWAAQGDQRPIWSVSGDGGLGQYLAEISTLVKYQMNIKHIVLNNSELGKISKEQRAAELDVWQTSLHNPSFADFANNCGALGIKVEKLEDLIPAMEKLRDHQGPALLEIITDVNLI</sequence>
<evidence type="ECO:0000256" key="5">
    <source>
        <dbReference type="ARBA" id="ARBA00023014"/>
    </source>
</evidence>
<dbReference type="Pfam" id="PF00205">
    <property type="entry name" value="TPP_enzyme_M"/>
    <property type="match status" value="1"/>
</dbReference>
<dbReference type="AlphaFoldDB" id="A0A1M6IS65"/>
<evidence type="ECO:0000313" key="9">
    <source>
        <dbReference type="EMBL" id="SHJ37292.1"/>
    </source>
</evidence>
<comment type="similarity">
    <text evidence="1 7">Belongs to the TPP enzyme family.</text>
</comment>
<evidence type="ECO:0000256" key="4">
    <source>
        <dbReference type="ARBA" id="ARBA00023004"/>
    </source>
</evidence>
<evidence type="ECO:0000256" key="2">
    <source>
        <dbReference type="ARBA" id="ARBA00022714"/>
    </source>
</evidence>